<dbReference type="PRINTS" id="PR00184">
    <property type="entry name" value="NEISSPPORIN"/>
</dbReference>
<protein>
    <recommendedName>
        <fullName evidence="12">Porin domain-containing protein</fullName>
    </recommendedName>
</protein>
<accession>V9HMI7</accession>
<gene>
    <name evidence="13" type="ORF">HMPREF9021_00412</name>
</gene>
<comment type="caution">
    <text evidence="13">The sequence shown here is derived from an EMBL/GenBank/DDBJ whole genome shotgun (WGS) entry which is preliminary data.</text>
</comment>
<dbReference type="EMBL" id="ADCY02000051">
    <property type="protein sequence ID" value="EFG32007.1"/>
    <property type="molecule type" value="Genomic_DNA"/>
</dbReference>
<feature type="signal peptide" evidence="11">
    <location>
        <begin position="1"/>
        <end position="19"/>
    </location>
</feature>
<name>V9HMI7_9NEIS</name>
<evidence type="ECO:0000256" key="11">
    <source>
        <dbReference type="SAM" id="SignalP"/>
    </source>
</evidence>
<keyword evidence="9" id="KW-0472">Membrane</keyword>
<keyword evidence="14" id="KW-1185">Reference proteome</keyword>
<dbReference type="InterPro" id="IPR023614">
    <property type="entry name" value="Porin_dom_sf"/>
</dbReference>
<dbReference type="KEGG" id="smur:BWP33_00540"/>
<reference evidence="13 14" key="1">
    <citation type="submission" date="2010-03" db="EMBL/GenBank/DDBJ databases">
        <authorList>
            <consortium name="The Broad Institute Genome Sequencing Platform"/>
            <person name="Ward D."/>
            <person name="Earl A."/>
            <person name="Feldgarden M."/>
            <person name="Gevers D."/>
            <person name="Young S."/>
            <person name="Zeng Q."/>
            <person name="Koehrsen M."/>
            <person name="Alvarado L."/>
            <person name="Berlin A.M."/>
            <person name="Borenstein D."/>
            <person name="Chapman S.B."/>
            <person name="Chen Z."/>
            <person name="Engels R."/>
            <person name="Freedman E."/>
            <person name="Gellesch M."/>
            <person name="Goldberg J."/>
            <person name="Griggs A."/>
            <person name="Gujja S."/>
            <person name="Heilman E.R."/>
            <person name="Heiman D.I."/>
            <person name="Hepburn T.A."/>
            <person name="Howarth C."/>
            <person name="Jen D."/>
            <person name="Larson L."/>
            <person name="Mehta T."/>
            <person name="Park D."/>
            <person name="Pearson M."/>
            <person name="Richards J."/>
            <person name="Roberts A."/>
            <person name="Saif S."/>
            <person name="Shea T.D."/>
            <person name="Shenoy N."/>
            <person name="Sisk P."/>
            <person name="Stolte C."/>
            <person name="Sykes S.N."/>
            <person name="Walk T."/>
            <person name="White J."/>
            <person name="Yandava C."/>
            <person name="Izard J."/>
            <person name="Baranova O.V."/>
            <person name="Blanton J.M."/>
            <person name="Tanner A.C."/>
            <person name="Dewhirst F."/>
            <person name="Haas B."/>
            <person name="Nusbaum C."/>
            <person name="Birren B."/>
        </authorList>
    </citation>
    <scope>NUCLEOTIDE SEQUENCE [LARGE SCALE GENOMIC DNA]</scope>
    <source>
        <strain evidence="13 14">ATCC 29453</strain>
    </source>
</reference>
<dbReference type="GO" id="GO:0015288">
    <property type="term" value="F:porin activity"/>
    <property type="evidence" value="ECO:0007669"/>
    <property type="project" value="UniProtKB-KW"/>
</dbReference>
<evidence type="ECO:0000256" key="4">
    <source>
        <dbReference type="ARBA" id="ARBA00022452"/>
    </source>
</evidence>
<dbReference type="Proteomes" id="UP000017813">
    <property type="component" value="Unassembled WGS sequence"/>
</dbReference>
<keyword evidence="10" id="KW-0998">Cell outer membrane</keyword>
<evidence type="ECO:0000256" key="10">
    <source>
        <dbReference type="ARBA" id="ARBA00023237"/>
    </source>
</evidence>
<dbReference type="OrthoDB" id="5289162at2"/>
<keyword evidence="3" id="KW-0813">Transport</keyword>
<keyword evidence="4" id="KW-1134">Transmembrane beta strand</keyword>
<dbReference type="InterPro" id="IPR001702">
    <property type="entry name" value="Porin_Gram-ve"/>
</dbReference>
<dbReference type="InterPro" id="IPR050298">
    <property type="entry name" value="Gram-neg_bact_OMP"/>
</dbReference>
<evidence type="ECO:0000256" key="1">
    <source>
        <dbReference type="ARBA" id="ARBA00004571"/>
    </source>
</evidence>
<dbReference type="CDD" id="cd00342">
    <property type="entry name" value="gram_neg_porins"/>
    <property type="match status" value="1"/>
</dbReference>
<evidence type="ECO:0000256" key="7">
    <source>
        <dbReference type="ARBA" id="ARBA00023065"/>
    </source>
</evidence>
<feature type="domain" description="Porin" evidence="12">
    <location>
        <begin position="7"/>
        <end position="354"/>
    </location>
</feature>
<feature type="chain" id="PRO_5030178991" description="Porin domain-containing protein" evidence="11">
    <location>
        <begin position="20"/>
        <end position="378"/>
    </location>
</feature>
<evidence type="ECO:0000313" key="13">
    <source>
        <dbReference type="EMBL" id="EFG32007.1"/>
    </source>
</evidence>
<keyword evidence="6 11" id="KW-0732">Signal</keyword>
<evidence type="ECO:0000256" key="6">
    <source>
        <dbReference type="ARBA" id="ARBA00022729"/>
    </source>
</evidence>
<evidence type="ECO:0000256" key="8">
    <source>
        <dbReference type="ARBA" id="ARBA00023114"/>
    </source>
</evidence>
<keyword evidence="8" id="KW-0626">Porin</keyword>
<dbReference type="PRINTS" id="PR00182">
    <property type="entry name" value="ECOLNEIPORIN"/>
</dbReference>
<evidence type="ECO:0000313" key="14">
    <source>
        <dbReference type="Proteomes" id="UP000017813"/>
    </source>
</evidence>
<dbReference type="InterPro" id="IPR033900">
    <property type="entry name" value="Gram_neg_porin_domain"/>
</dbReference>
<dbReference type="HOGENOM" id="CLU_038238_4_0_4"/>
<reference evidence="13 14" key="2">
    <citation type="submission" date="2011-10" db="EMBL/GenBank/DDBJ databases">
        <title>The Genome Sequence of Simonsiella muelleri ATCC 29453.</title>
        <authorList>
            <consortium name="The Broad Institute Genome Sequencing Platform"/>
            <consortium name="The Broad Institute Genome Sequencing Center for Infectious Disease"/>
            <person name="Earl A."/>
            <person name="Ward D."/>
            <person name="Feldgarden M."/>
            <person name="Gevers D."/>
            <person name="Izard J."/>
            <person name="Baranova O.V."/>
            <person name="Blanton J.M."/>
            <person name="Tanner A.C."/>
            <person name="Dewhirst F."/>
            <person name="Young S.K."/>
            <person name="Zeng Q."/>
            <person name="Gargeya S."/>
            <person name="Fitzgerald M."/>
            <person name="Haas B."/>
            <person name="Abouelleil A."/>
            <person name="Alvarado L."/>
            <person name="Arachchi H.M."/>
            <person name="Berlin A."/>
            <person name="Brown A."/>
            <person name="Chapman S.B."/>
            <person name="Chen Z."/>
            <person name="Dunbar C."/>
            <person name="Freedman E."/>
            <person name="Gearin G."/>
            <person name="Goldberg J."/>
            <person name="Griggs A."/>
            <person name="Gujja S."/>
            <person name="Heiman D."/>
            <person name="Howarth C."/>
            <person name="Larson L."/>
            <person name="Lui A."/>
            <person name="MacDonald P.J.P."/>
            <person name="Montmayeur A."/>
            <person name="Murphy C."/>
            <person name="Neiman D."/>
            <person name="Pearson M."/>
            <person name="Priest M."/>
            <person name="Roberts A."/>
            <person name="Saif S."/>
            <person name="Shea T."/>
            <person name="Shenoy N."/>
            <person name="Sisk P."/>
            <person name="Stolte C."/>
            <person name="Sykes S."/>
            <person name="Wortman J."/>
            <person name="Nusbaum C."/>
            <person name="Birren B."/>
        </authorList>
    </citation>
    <scope>NUCLEOTIDE SEQUENCE [LARGE SCALE GENOMIC DNA]</scope>
    <source>
        <strain evidence="13 14">ATCC 29453</strain>
    </source>
</reference>
<sequence length="378" mass="40303">MKKTLIALALVSLPLAASADVVLYGQIKGGVEVSKNFTKAEKDTKKGTLTHIVDYGSRIGFKGHEDLSNNLRAIWQLEQKVSIGGPDNEKVFGTRDSFIGLNGDFGTVKAGYIETPVKTANGRLDVWEYDDSAAGLGTYTRSNAAVKRAGAISYETPNMAGFSAQAYVSPSDNNNGDKFSFNSYNKTKDSAIYGAKVGYENSGFFADVAGTYVKNAQAGNKDVGTIPAGKDGYQAVANVGYDANNWLAGVSYQQGRYVDTVGSLIGDKTVDVFDLKDSVIKRSQEVAGTVAYTLNDSLRLKGSAAYGFGIKTVDASDDNVSLDKAKYIQGVVGADYLLSKRTALNGQVGYLEFKQPVPNESSVKLKKGTVGVGLSHKF</sequence>
<evidence type="ECO:0000256" key="2">
    <source>
        <dbReference type="ARBA" id="ARBA00011233"/>
    </source>
</evidence>
<dbReference type="SUPFAM" id="SSF56935">
    <property type="entry name" value="Porins"/>
    <property type="match status" value="1"/>
</dbReference>
<evidence type="ECO:0000256" key="3">
    <source>
        <dbReference type="ARBA" id="ARBA00022448"/>
    </source>
</evidence>
<dbReference type="RefSeq" id="WP_002642631.1">
    <property type="nucleotide sequence ID" value="NZ_CP019448.1"/>
</dbReference>
<keyword evidence="7" id="KW-0406">Ion transport</keyword>
<dbReference type="Gene3D" id="2.40.160.10">
    <property type="entry name" value="Porin"/>
    <property type="match status" value="1"/>
</dbReference>
<dbReference type="GO" id="GO:0046930">
    <property type="term" value="C:pore complex"/>
    <property type="evidence" value="ECO:0007669"/>
    <property type="project" value="UniProtKB-KW"/>
</dbReference>
<dbReference type="Pfam" id="PF13609">
    <property type="entry name" value="Porin_4"/>
    <property type="match status" value="1"/>
</dbReference>
<evidence type="ECO:0000256" key="5">
    <source>
        <dbReference type="ARBA" id="ARBA00022692"/>
    </source>
</evidence>
<proteinExistence type="predicted"/>
<dbReference type="InterPro" id="IPR002299">
    <property type="entry name" value="Porin_Neis"/>
</dbReference>
<evidence type="ECO:0000259" key="12">
    <source>
        <dbReference type="Pfam" id="PF13609"/>
    </source>
</evidence>
<dbReference type="STRING" id="641147.HMPREF9021_00412"/>
<evidence type="ECO:0000256" key="9">
    <source>
        <dbReference type="ARBA" id="ARBA00023136"/>
    </source>
</evidence>
<organism evidence="13 14">
    <name type="scientific">Simonsiella muelleri ATCC 29453</name>
    <dbReference type="NCBI Taxonomy" id="641147"/>
    <lineage>
        <taxon>Bacteria</taxon>
        <taxon>Pseudomonadati</taxon>
        <taxon>Pseudomonadota</taxon>
        <taxon>Betaproteobacteria</taxon>
        <taxon>Neisseriales</taxon>
        <taxon>Neisseriaceae</taxon>
        <taxon>Simonsiella</taxon>
    </lineage>
</organism>
<dbReference type="PANTHER" id="PTHR34501:SF9">
    <property type="entry name" value="MAJOR OUTER MEMBRANE PROTEIN P.IA"/>
    <property type="match status" value="1"/>
</dbReference>
<dbReference type="AlphaFoldDB" id="V9HMI7"/>
<dbReference type="GO" id="GO:0009279">
    <property type="term" value="C:cell outer membrane"/>
    <property type="evidence" value="ECO:0007669"/>
    <property type="project" value="UniProtKB-SubCell"/>
</dbReference>
<keyword evidence="5" id="KW-0812">Transmembrane</keyword>
<dbReference type="PANTHER" id="PTHR34501">
    <property type="entry name" value="PROTEIN YDDL-RELATED"/>
    <property type="match status" value="1"/>
</dbReference>
<dbReference type="eggNOG" id="COG3203">
    <property type="taxonomic scope" value="Bacteria"/>
</dbReference>
<comment type="subcellular location">
    <subcellularLocation>
        <location evidence="1">Cell outer membrane</location>
        <topology evidence="1">Multi-pass membrane protein</topology>
    </subcellularLocation>
</comment>
<dbReference type="GO" id="GO:0034220">
    <property type="term" value="P:monoatomic ion transmembrane transport"/>
    <property type="evidence" value="ECO:0007669"/>
    <property type="project" value="InterPro"/>
</dbReference>
<comment type="subunit">
    <text evidence="2">Homotrimer.</text>
</comment>